<sequence>MASQESIIAPPEPKITSQEPKTTSQESNLTYQEPKMISQVSKSASQEPNTPSQEPETTAPSNLRSKYSDRVVLKTILEPSDGRGRLAGDRVVVGGWVKSSKQGNKEAAVPEPQKQTTEASNVSPRHKDVSCVEIFQSRIPIFRSIAKIFGGGGSSHPVREKLVPAIPGPPPGPPPSVAYLRVSDGSCVASLKVVVDASIAPLSQLLPIGNLFIS</sequence>
<feature type="region of interest" description="Disordered" evidence="1">
    <location>
        <begin position="97"/>
        <end position="124"/>
    </location>
</feature>
<dbReference type="AlphaFoldDB" id="A0AAD6NSQ9"/>
<gene>
    <name evidence="2" type="ORF">OIU84_012002</name>
</gene>
<accession>A0AAD6NSQ9</accession>
<evidence type="ECO:0000313" key="2">
    <source>
        <dbReference type="EMBL" id="KAJ6403709.1"/>
    </source>
</evidence>
<keyword evidence="3" id="KW-1185">Reference proteome</keyword>
<organism evidence="2 3">
    <name type="scientific">Salix udensis</name>
    <dbReference type="NCBI Taxonomy" id="889485"/>
    <lineage>
        <taxon>Eukaryota</taxon>
        <taxon>Viridiplantae</taxon>
        <taxon>Streptophyta</taxon>
        <taxon>Embryophyta</taxon>
        <taxon>Tracheophyta</taxon>
        <taxon>Spermatophyta</taxon>
        <taxon>Magnoliopsida</taxon>
        <taxon>eudicotyledons</taxon>
        <taxon>Gunneridae</taxon>
        <taxon>Pentapetalae</taxon>
        <taxon>rosids</taxon>
        <taxon>fabids</taxon>
        <taxon>Malpighiales</taxon>
        <taxon>Salicaceae</taxon>
        <taxon>Saliceae</taxon>
        <taxon>Salix</taxon>
    </lineage>
</organism>
<dbReference type="Proteomes" id="UP001162972">
    <property type="component" value="Chromosome 2"/>
</dbReference>
<name>A0AAD6NSQ9_9ROSI</name>
<feature type="region of interest" description="Disordered" evidence="1">
    <location>
        <begin position="1"/>
        <end position="68"/>
    </location>
</feature>
<comment type="caution">
    <text evidence="2">The sequence shown here is derived from an EMBL/GenBank/DDBJ whole genome shotgun (WGS) entry which is preliminary data.</text>
</comment>
<protein>
    <submittedName>
        <fullName evidence="2">Uncharacterized protein</fullName>
    </submittedName>
</protein>
<dbReference type="EMBL" id="JAPFFJ010000017">
    <property type="protein sequence ID" value="KAJ6403709.1"/>
    <property type="molecule type" value="Genomic_DNA"/>
</dbReference>
<evidence type="ECO:0000313" key="3">
    <source>
        <dbReference type="Proteomes" id="UP001162972"/>
    </source>
</evidence>
<feature type="compositionally biased region" description="Polar residues" evidence="1">
    <location>
        <begin position="38"/>
        <end position="65"/>
    </location>
</feature>
<reference evidence="2 3" key="1">
    <citation type="journal article" date="2023" name="Int. J. Mol. Sci.">
        <title>De Novo Assembly and Annotation of 11 Diverse Shrub Willow (Salix) Genomes Reveals Novel Gene Organization in Sex-Linked Regions.</title>
        <authorList>
            <person name="Hyden B."/>
            <person name="Feng K."/>
            <person name="Yates T.B."/>
            <person name="Jawdy S."/>
            <person name="Cereghino C."/>
            <person name="Smart L.B."/>
            <person name="Muchero W."/>
        </authorList>
    </citation>
    <scope>NUCLEOTIDE SEQUENCE [LARGE SCALE GENOMIC DNA]</scope>
    <source>
        <tissue evidence="2">Shoot tip</tissue>
    </source>
</reference>
<evidence type="ECO:0000256" key="1">
    <source>
        <dbReference type="SAM" id="MobiDB-lite"/>
    </source>
</evidence>
<proteinExistence type="predicted"/>
<feature type="compositionally biased region" description="Polar residues" evidence="1">
    <location>
        <begin position="113"/>
        <end position="123"/>
    </location>
</feature>
<feature type="compositionally biased region" description="Polar residues" evidence="1">
    <location>
        <begin position="15"/>
        <end position="31"/>
    </location>
</feature>